<keyword evidence="4" id="KW-1185">Reference proteome</keyword>
<feature type="compositionally biased region" description="Basic and acidic residues" evidence="2">
    <location>
        <begin position="912"/>
        <end position="921"/>
    </location>
</feature>
<feature type="region of interest" description="Disordered" evidence="2">
    <location>
        <begin position="1"/>
        <end position="47"/>
    </location>
</feature>
<accession>A0A8B8X630</accession>
<feature type="compositionally biased region" description="Basic and acidic residues" evidence="2">
    <location>
        <begin position="1163"/>
        <end position="1174"/>
    </location>
</feature>
<feature type="region of interest" description="Disordered" evidence="2">
    <location>
        <begin position="1163"/>
        <end position="1187"/>
    </location>
</feature>
<feature type="compositionally biased region" description="Polar residues" evidence="2">
    <location>
        <begin position="897"/>
        <end position="911"/>
    </location>
</feature>
<feature type="region of interest" description="Disordered" evidence="2">
    <location>
        <begin position="1706"/>
        <end position="1725"/>
    </location>
</feature>
<dbReference type="GeneID" id="118893534"/>
<dbReference type="InterPro" id="IPR002110">
    <property type="entry name" value="Ankyrin_rpt"/>
</dbReference>
<dbReference type="InterPro" id="IPR036770">
    <property type="entry name" value="Ankyrin_rpt-contain_sf"/>
</dbReference>
<feature type="region of interest" description="Disordered" evidence="2">
    <location>
        <begin position="738"/>
        <end position="790"/>
    </location>
</feature>
<feature type="repeat" description="ANK" evidence="1">
    <location>
        <begin position="585"/>
        <end position="617"/>
    </location>
</feature>
<dbReference type="PROSITE" id="PS50297">
    <property type="entry name" value="ANK_REP_REGION"/>
    <property type="match status" value="5"/>
</dbReference>
<feature type="domain" description="RAMA" evidence="3">
    <location>
        <begin position="1771"/>
        <end position="1871"/>
    </location>
</feature>
<evidence type="ECO:0000313" key="4">
    <source>
        <dbReference type="Proteomes" id="UP000694857"/>
    </source>
</evidence>
<dbReference type="InterPro" id="IPR040843">
    <property type="entry name" value="RAMA"/>
</dbReference>
<feature type="compositionally biased region" description="Basic residues" evidence="2">
    <location>
        <begin position="759"/>
        <end position="768"/>
    </location>
</feature>
<feature type="repeat" description="ANK" evidence="1">
    <location>
        <begin position="552"/>
        <end position="584"/>
    </location>
</feature>
<feature type="compositionally biased region" description="Polar residues" evidence="2">
    <location>
        <begin position="646"/>
        <end position="656"/>
    </location>
</feature>
<dbReference type="OrthoDB" id="2384350at2759"/>
<protein>
    <submittedName>
        <fullName evidence="5">Ankyrin repeat domain-containing protein 31</fullName>
    </submittedName>
</protein>
<feature type="region of interest" description="Disordered" evidence="2">
    <location>
        <begin position="1068"/>
        <end position="1118"/>
    </location>
</feature>
<dbReference type="RefSeq" id="XP_036705097.1">
    <property type="nucleotide sequence ID" value="XM_036849202.1"/>
</dbReference>
<dbReference type="SUPFAM" id="SSF48403">
    <property type="entry name" value="Ankyrin repeat"/>
    <property type="match status" value="2"/>
</dbReference>
<dbReference type="SMART" id="SM00248">
    <property type="entry name" value="ANK"/>
    <property type="match status" value="6"/>
</dbReference>
<dbReference type="PRINTS" id="PR01415">
    <property type="entry name" value="ANKYRIN"/>
</dbReference>
<feature type="compositionally biased region" description="Polar residues" evidence="2">
    <location>
        <begin position="1712"/>
        <end position="1725"/>
    </location>
</feature>
<feature type="compositionally biased region" description="Basic and acidic residues" evidence="2">
    <location>
        <begin position="740"/>
        <end position="749"/>
    </location>
</feature>
<evidence type="ECO:0000259" key="3">
    <source>
        <dbReference type="Pfam" id="PF18755"/>
    </source>
</evidence>
<feature type="compositionally biased region" description="Basic and acidic residues" evidence="2">
    <location>
        <begin position="682"/>
        <end position="699"/>
    </location>
</feature>
<dbReference type="Pfam" id="PF12796">
    <property type="entry name" value="Ank_2"/>
    <property type="match status" value="2"/>
</dbReference>
<feature type="compositionally biased region" description="Basic and acidic residues" evidence="2">
    <location>
        <begin position="1087"/>
        <end position="1107"/>
    </location>
</feature>
<reference evidence="5" key="1">
    <citation type="submission" date="2025-08" db="UniProtKB">
        <authorList>
            <consortium name="RefSeq"/>
        </authorList>
    </citation>
    <scope>IDENTIFICATION</scope>
    <source>
        <tissue evidence="5">Epidermis and Blubber</tissue>
    </source>
</reference>
<evidence type="ECO:0000313" key="5">
    <source>
        <dbReference type="RefSeq" id="XP_036705097.1"/>
    </source>
</evidence>
<feature type="repeat" description="ANK" evidence="1">
    <location>
        <begin position="1308"/>
        <end position="1340"/>
    </location>
</feature>
<dbReference type="Gene3D" id="1.25.40.20">
    <property type="entry name" value="Ankyrin repeat-containing domain"/>
    <property type="match status" value="2"/>
</dbReference>
<dbReference type="CTD" id="256006"/>
<feature type="compositionally biased region" description="Polar residues" evidence="2">
    <location>
        <begin position="1769"/>
        <end position="1782"/>
    </location>
</feature>
<feature type="region of interest" description="Disordered" evidence="2">
    <location>
        <begin position="886"/>
        <end position="921"/>
    </location>
</feature>
<name>A0A8B8X630_BALMU</name>
<feature type="region of interest" description="Disordered" evidence="2">
    <location>
        <begin position="395"/>
        <end position="415"/>
    </location>
</feature>
<feature type="compositionally biased region" description="Polar residues" evidence="2">
    <location>
        <begin position="395"/>
        <end position="413"/>
    </location>
</feature>
<feature type="repeat" description="ANK" evidence="1">
    <location>
        <begin position="1242"/>
        <end position="1274"/>
    </location>
</feature>
<dbReference type="PANTHER" id="PTHR24176">
    <property type="entry name" value="ANKYRIN REPEAT DOMAIN-CONTAINING PROTEIN 31-RELATED"/>
    <property type="match status" value="1"/>
</dbReference>
<sequence>MEELEKEDKKDLECEAEMEEGAQAPDWDSDETVIEASVTESDQEEEELPWRRLIFNQDTSLRSEFSLHPAISRTCKGTSPEIQLGFRLREDPQEQMNKNQMMPILSEDAVLQQPQDEMEQNEAPLQIRKSCPVFTVSFPQAELSLNHQSIQGPEAEDPKVLTHPEKELSRDRDSPEISLLSSTTIKEFDTFAIKENSLIEPEKEPSKEVTLTMTSEETKDEESSLETFVSALEKLLTSPEITQEERTIRIMSDFERGELMNPLNNSSSSISIPLTCHKDLLESSKDDALPAESLAALNTLSEAKVEPICHRKEGDISLSAGNECLGVEPNMSQTDEDCTQIAEVNFETLCSTQQFEQDSKLGELQDKHLSVQQSLEDPNPFGLQTLVHQNVTSCDPLNNKGNSNPVENSSDQDTPCVLRRSSRLKVGRDAKPTDDMYKMPEKILPKILGCEDQTNNNSSTENFRMQTPALRIEGKGKTVRSSRLKSGKQLRKNRKLAGKNEKMKMNKVSRGNINRRNIFGENLLYKAALHNDANLVHHYMKKGGNVNQPSYAGWTALHEASVGGFYQTASELLKGGADVNIRGMYQITPLHDAVMNGHYKVAQLLLLNGADPLFRNDSGKCALDEAKDSCMKRLLERYVPKHQKHLTSAQTNSTDPSDSEDAHHHKKPKFSSKNHSGFVCDENSKRQKPEHVKVNKGSKEGLFINKEDVYEHYQKDSQNTKFGKSKHKRSTLSQIYSTGLRKDNLHGVEDPSTNVSKDKGRRNTGHKRTQVDDAIQESNPRKTIAVSSSRKTNRLVTCQQHTLQNLDDLPEKSCKSFSPALSGLKNGLGNDVETCSFPKETHTQSLDLSGSQEIKFLELESTDQAEAVSFSGLSLHKKTELPLVTTDQQPHTHQEQQHISPYKSNENSNSGQKDESPNKWEKFSPSFIKENFNNGDDGDSCAPEETVTFKKVISSSGCKNHDNYKENKTNREEMDFQQFLLSQDHFSQENELIKADSLTIFPQQEAVNFSNSDNIIVSEHVSNYEQCTCGTSLDHSHGSPERPSLACTRTLSPHAVSQLTSHVELFERPQGCSPRIPTPLMNQTDTHTVEKVNKEGDTKRNYTDKGQKPSSSNRPLSRVVHSQVIETTKVEKRRQEIKTIHSIGFQSTDNINKELTVSQLSQREEKEISHKPGEELTNNVNGDENTIRNCEEKKEKTDSEIHMPTNIQEHKKVQNFRKRQNFLKATCSQEMKTAGINKRNARGESRLHLAARRGDLSLVKARIESGADVNLKDNTGWTPLHEAASTGCNDIIVELLKAGANVNCENVDGILPLHDAVANNHLKAAEILLQHGANPNQKDQKQKTALDEADDKNMKELLKSYGAIETDNRDESNAVVTVKIPAIRAKRHKQCFCDDCKTVDTRSVSHQEKTKENLAMHQTISAILQDLEEKQENLLAFEIRTPEDAEQYIDKMLEIKEVMDNVLAKQKAERDDLAKKYRVSIESFKHGVLREQLANLATRQKSLLLVAKKQKKISQKIQNYKNVRSLSGLSFKKLPLSSEISNEKDSQEFTSLENSVQPQSGSFSPVSLVCGSVQETQLSWEIWHDNQNTNTCLNSKTVRREEFSGNELNSKQSVSDCTLDRLSKSRLSDGTKKIKLQSQPISFIAQAEYSQKENDLTDTTAKGHESFSPSAVTGTLKISETANVCAHNDASPSTVICDQALSNCDPKKGNRKTASQQPHRGTSESLVHQGIDVFGSNTGHQVKPYLKKSALAVPHANDSQSSSSSGSGRQHTIKNPSKYSTTPKKKCMQIKDLILLGRINPGNNILEFKTQETTHKASVLLNGKIKVENGQIYQNPVIWLKDLLGADSYVTWNYAWSKVTYQGKELLKYISEELPLPPDPNLVPQQHQPCLPGTSKESMQSIPHYLQINEILLISDQEFLPCHIMDEHWKFYVECEELTF</sequence>
<dbReference type="InterPro" id="IPR042334">
    <property type="entry name" value="ANKRD31"/>
</dbReference>
<feature type="repeat" description="ANK" evidence="1">
    <location>
        <begin position="1275"/>
        <end position="1307"/>
    </location>
</feature>
<feature type="compositionally biased region" description="Low complexity" evidence="2">
    <location>
        <begin position="1759"/>
        <end position="1768"/>
    </location>
</feature>
<feature type="region of interest" description="Disordered" evidence="2">
    <location>
        <begin position="1753"/>
        <end position="1784"/>
    </location>
</feature>
<dbReference type="KEGG" id="bmus:118893534"/>
<dbReference type="PANTHER" id="PTHR24176:SF14">
    <property type="entry name" value="ANKYRIN REPEAT DOMAIN-CONTAINING PROTEIN 31"/>
    <property type="match status" value="1"/>
</dbReference>
<evidence type="ECO:0000256" key="2">
    <source>
        <dbReference type="SAM" id="MobiDB-lite"/>
    </source>
</evidence>
<evidence type="ECO:0000256" key="1">
    <source>
        <dbReference type="PROSITE-ProRule" id="PRU00023"/>
    </source>
</evidence>
<feature type="region of interest" description="Disordered" evidence="2">
    <location>
        <begin position="641"/>
        <end position="699"/>
    </location>
</feature>
<gene>
    <name evidence="5" type="primary">ANKRD31</name>
</gene>
<feature type="compositionally biased region" description="Basic and acidic residues" evidence="2">
    <location>
        <begin position="1"/>
        <end position="13"/>
    </location>
</feature>
<feature type="region of interest" description="Disordered" evidence="2">
    <location>
        <begin position="150"/>
        <end position="176"/>
    </location>
</feature>
<dbReference type="Pfam" id="PF18755">
    <property type="entry name" value="RAMA"/>
    <property type="match status" value="1"/>
</dbReference>
<dbReference type="Proteomes" id="UP000694857">
    <property type="component" value="Chromosome 3"/>
</dbReference>
<dbReference type="PROSITE" id="PS50088">
    <property type="entry name" value="ANK_REPEAT"/>
    <property type="match status" value="5"/>
</dbReference>
<feature type="compositionally biased region" description="Basic and acidic residues" evidence="2">
    <location>
        <begin position="156"/>
        <end position="175"/>
    </location>
</feature>
<proteinExistence type="predicted"/>
<organism evidence="4 5">
    <name type="scientific">Balaenoptera musculus</name>
    <name type="common">Blue whale</name>
    <dbReference type="NCBI Taxonomy" id="9771"/>
    <lineage>
        <taxon>Eukaryota</taxon>
        <taxon>Metazoa</taxon>
        <taxon>Chordata</taxon>
        <taxon>Craniata</taxon>
        <taxon>Vertebrata</taxon>
        <taxon>Euteleostomi</taxon>
        <taxon>Mammalia</taxon>
        <taxon>Eutheria</taxon>
        <taxon>Laurasiatheria</taxon>
        <taxon>Artiodactyla</taxon>
        <taxon>Whippomorpha</taxon>
        <taxon>Cetacea</taxon>
        <taxon>Mysticeti</taxon>
        <taxon>Balaenopteridae</taxon>
        <taxon>Balaenoptera</taxon>
    </lineage>
</organism>
<keyword evidence="1" id="KW-0040">ANK repeat</keyword>